<feature type="non-terminal residue" evidence="1">
    <location>
        <position position="1"/>
    </location>
</feature>
<gene>
    <name evidence="1" type="ORF">MONAX_5E010561</name>
</gene>
<dbReference type="Proteomes" id="UP000335636">
    <property type="component" value="Unassembled WGS sequence"/>
</dbReference>
<keyword evidence="2" id="KW-1185">Reference proteome</keyword>
<proteinExistence type="predicted"/>
<sequence length="51" mass="5882">LAEPEEGITIYFHAIISKHVTFDPKLHTVFIRGGEELGQPKWSDACEMYYI</sequence>
<reference evidence="1" key="1">
    <citation type="submission" date="2019-04" db="EMBL/GenBank/DDBJ databases">
        <authorList>
            <person name="Alioto T."/>
            <person name="Alioto T."/>
        </authorList>
    </citation>
    <scope>NUCLEOTIDE SEQUENCE [LARGE SCALE GENOMIC DNA]</scope>
</reference>
<feature type="non-terminal residue" evidence="1">
    <location>
        <position position="51"/>
    </location>
</feature>
<dbReference type="AlphaFoldDB" id="A0A5E4AHF2"/>
<evidence type="ECO:0000313" key="2">
    <source>
        <dbReference type="Proteomes" id="UP000335636"/>
    </source>
</evidence>
<comment type="caution">
    <text evidence="1">The sequence shown here is derived from an EMBL/GenBank/DDBJ whole genome shotgun (WGS) entry which is preliminary data.</text>
</comment>
<name>A0A5E4AHF2_MARMO</name>
<evidence type="ECO:0000313" key="1">
    <source>
        <dbReference type="EMBL" id="VTJ56146.1"/>
    </source>
</evidence>
<protein>
    <submittedName>
        <fullName evidence="1">Uncharacterized protein</fullName>
    </submittedName>
</protein>
<dbReference type="EMBL" id="CABDUW010000062">
    <property type="protein sequence ID" value="VTJ56146.1"/>
    <property type="molecule type" value="Genomic_DNA"/>
</dbReference>
<organism evidence="1 2">
    <name type="scientific">Marmota monax</name>
    <name type="common">Woodchuck</name>
    <dbReference type="NCBI Taxonomy" id="9995"/>
    <lineage>
        <taxon>Eukaryota</taxon>
        <taxon>Metazoa</taxon>
        <taxon>Chordata</taxon>
        <taxon>Craniata</taxon>
        <taxon>Vertebrata</taxon>
        <taxon>Euteleostomi</taxon>
        <taxon>Mammalia</taxon>
        <taxon>Eutheria</taxon>
        <taxon>Euarchontoglires</taxon>
        <taxon>Glires</taxon>
        <taxon>Rodentia</taxon>
        <taxon>Sciuromorpha</taxon>
        <taxon>Sciuridae</taxon>
        <taxon>Xerinae</taxon>
        <taxon>Marmotini</taxon>
        <taxon>Marmota</taxon>
    </lineage>
</organism>
<accession>A0A5E4AHF2</accession>